<keyword evidence="1" id="KW-0863">Zinc-finger</keyword>
<evidence type="ECO:0000313" key="3">
    <source>
        <dbReference type="EMBL" id="EST41997.1"/>
    </source>
</evidence>
<evidence type="ECO:0000313" key="5">
    <source>
        <dbReference type="Proteomes" id="UP000018208"/>
    </source>
</evidence>
<dbReference type="InterPro" id="IPR013083">
    <property type="entry name" value="Znf_RING/FYVE/PHD"/>
</dbReference>
<evidence type="ECO:0000256" key="1">
    <source>
        <dbReference type="PROSITE-ProRule" id="PRU00175"/>
    </source>
</evidence>
<dbReference type="VEuPathDB" id="GiardiaDB:SS50377_22513"/>
<dbReference type="GO" id="GO:0008270">
    <property type="term" value="F:zinc ion binding"/>
    <property type="evidence" value="ECO:0007669"/>
    <property type="project" value="UniProtKB-KW"/>
</dbReference>
<accession>V6LC05</accession>
<dbReference type="AlphaFoldDB" id="V6LC05"/>
<dbReference type="InterPro" id="IPR001841">
    <property type="entry name" value="Znf_RING"/>
</dbReference>
<dbReference type="SUPFAM" id="SSF57850">
    <property type="entry name" value="RING/U-box"/>
    <property type="match status" value="1"/>
</dbReference>
<reference evidence="3 4" key="1">
    <citation type="journal article" date="2014" name="PLoS Genet.">
        <title>The Genome of Spironucleus salmonicida Highlights a Fish Pathogen Adapted to Fluctuating Environments.</title>
        <authorList>
            <person name="Xu F."/>
            <person name="Jerlstrom-Hultqvist J."/>
            <person name="Einarsson E."/>
            <person name="Astvaldsson A."/>
            <person name="Svard S.G."/>
            <person name="Andersson J.O."/>
        </authorList>
    </citation>
    <scope>NUCLEOTIDE SEQUENCE</scope>
    <source>
        <strain evidence="4">ATCC 50377</strain>
    </source>
</reference>
<keyword evidence="1" id="KW-0862">Zinc</keyword>
<dbReference type="SMART" id="SM00184">
    <property type="entry name" value="RING"/>
    <property type="match status" value="1"/>
</dbReference>
<dbReference type="CDD" id="cd16448">
    <property type="entry name" value="RING-H2"/>
    <property type="match status" value="1"/>
</dbReference>
<evidence type="ECO:0000313" key="4">
    <source>
        <dbReference type="EMBL" id="KAH0574898.1"/>
    </source>
</evidence>
<feature type="domain" description="RING-type" evidence="2">
    <location>
        <begin position="23"/>
        <end position="64"/>
    </location>
</feature>
<reference evidence="4" key="2">
    <citation type="submission" date="2020-12" db="EMBL/GenBank/DDBJ databases">
        <title>New Spironucleus salmonicida genome in near-complete chromosomes.</title>
        <authorList>
            <person name="Xu F."/>
            <person name="Kurt Z."/>
            <person name="Jimenez-Gonzalez A."/>
            <person name="Astvaldsson A."/>
            <person name="Andersson J.O."/>
            <person name="Svard S.G."/>
        </authorList>
    </citation>
    <scope>NUCLEOTIDE SEQUENCE</scope>
    <source>
        <strain evidence="4">ATCC 50377</strain>
    </source>
</reference>
<dbReference type="OrthoDB" id="21204at2759"/>
<dbReference type="EMBL" id="AUWU02000003">
    <property type="protein sequence ID" value="KAH0574898.1"/>
    <property type="molecule type" value="Genomic_DNA"/>
</dbReference>
<dbReference type="Proteomes" id="UP000018208">
    <property type="component" value="Unassembled WGS sequence"/>
</dbReference>
<dbReference type="Pfam" id="PF13639">
    <property type="entry name" value="zf-RING_2"/>
    <property type="match status" value="1"/>
</dbReference>
<gene>
    <name evidence="3" type="ORF">SS50377_18302</name>
    <name evidence="4" type="ORF">SS50377_22513</name>
</gene>
<keyword evidence="1" id="KW-0479">Metal-binding</keyword>
<evidence type="ECO:0000259" key="2">
    <source>
        <dbReference type="PROSITE" id="PS50089"/>
    </source>
</evidence>
<protein>
    <submittedName>
        <fullName evidence="4">Zinc finger, C3HC4 type (RING finger) domain-containing protein</fullName>
    </submittedName>
</protein>
<dbReference type="EMBL" id="KI546166">
    <property type="protein sequence ID" value="EST41997.1"/>
    <property type="molecule type" value="Genomic_DNA"/>
</dbReference>
<keyword evidence="5" id="KW-1185">Reference proteome</keyword>
<dbReference type="PROSITE" id="PS50089">
    <property type="entry name" value="ZF_RING_2"/>
    <property type="match status" value="1"/>
</dbReference>
<organism evidence="3">
    <name type="scientific">Spironucleus salmonicida</name>
    <dbReference type="NCBI Taxonomy" id="348837"/>
    <lineage>
        <taxon>Eukaryota</taxon>
        <taxon>Metamonada</taxon>
        <taxon>Diplomonadida</taxon>
        <taxon>Hexamitidae</taxon>
        <taxon>Hexamitinae</taxon>
        <taxon>Spironucleus</taxon>
    </lineage>
</organism>
<name>V6LC05_9EUKA</name>
<sequence>MGNCLGNNIQKQKTQSYIQENVCPLCYENVQVDDYWQLDCSHLMHQYCYNELIQSNVNKCPICRQKINLLLESSSSESDIYNFEIDVETLIHILNILSIVEELTHDIEILQ</sequence>
<proteinExistence type="predicted"/>
<dbReference type="Gene3D" id="3.30.40.10">
    <property type="entry name" value="Zinc/RING finger domain, C3HC4 (zinc finger)"/>
    <property type="match status" value="1"/>
</dbReference>